<evidence type="ECO:0008006" key="4">
    <source>
        <dbReference type="Google" id="ProtNLM"/>
    </source>
</evidence>
<dbReference type="Proteomes" id="UP000828390">
    <property type="component" value="Unassembled WGS sequence"/>
</dbReference>
<dbReference type="AlphaFoldDB" id="A0A9D3YZP8"/>
<name>A0A9D3YZP8_DREPO</name>
<keyword evidence="1" id="KW-0472">Membrane</keyword>
<accession>A0A9D3YZP8</accession>
<organism evidence="2 3">
    <name type="scientific">Dreissena polymorpha</name>
    <name type="common">Zebra mussel</name>
    <name type="synonym">Mytilus polymorpha</name>
    <dbReference type="NCBI Taxonomy" id="45954"/>
    <lineage>
        <taxon>Eukaryota</taxon>
        <taxon>Metazoa</taxon>
        <taxon>Spiralia</taxon>
        <taxon>Lophotrochozoa</taxon>
        <taxon>Mollusca</taxon>
        <taxon>Bivalvia</taxon>
        <taxon>Autobranchia</taxon>
        <taxon>Heteroconchia</taxon>
        <taxon>Euheterodonta</taxon>
        <taxon>Imparidentia</taxon>
        <taxon>Neoheterodontei</taxon>
        <taxon>Myida</taxon>
        <taxon>Dreissenoidea</taxon>
        <taxon>Dreissenidae</taxon>
        <taxon>Dreissena</taxon>
    </lineage>
</organism>
<gene>
    <name evidence="2" type="ORF">DPMN_066805</name>
</gene>
<evidence type="ECO:0000313" key="2">
    <source>
        <dbReference type="EMBL" id="KAH3707399.1"/>
    </source>
</evidence>
<keyword evidence="1" id="KW-0812">Transmembrane</keyword>
<reference evidence="2" key="2">
    <citation type="submission" date="2020-11" db="EMBL/GenBank/DDBJ databases">
        <authorList>
            <person name="McCartney M.A."/>
            <person name="Auch B."/>
            <person name="Kono T."/>
            <person name="Mallez S."/>
            <person name="Becker A."/>
            <person name="Gohl D.M."/>
            <person name="Silverstein K.A.T."/>
            <person name="Koren S."/>
            <person name="Bechman K.B."/>
            <person name="Herman A."/>
            <person name="Abrahante J.E."/>
            <person name="Garbe J."/>
        </authorList>
    </citation>
    <scope>NUCLEOTIDE SEQUENCE</scope>
    <source>
        <strain evidence="2">Duluth1</strain>
        <tissue evidence="2">Whole animal</tissue>
    </source>
</reference>
<dbReference type="EMBL" id="JAIWYP010000014">
    <property type="protein sequence ID" value="KAH3707399.1"/>
    <property type="molecule type" value="Genomic_DNA"/>
</dbReference>
<sequence>MVVEPVVIVVVVEILAIPVVVMVDSCCGTVIGVLVMVVGDSGIGMDGFGIRSG</sequence>
<reference evidence="2" key="1">
    <citation type="journal article" date="2019" name="bioRxiv">
        <title>The Genome of the Zebra Mussel, Dreissena polymorpha: A Resource for Invasive Species Research.</title>
        <authorList>
            <person name="McCartney M.A."/>
            <person name="Auch B."/>
            <person name="Kono T."/>
            <person name="Mallez S."/>
            <person name="Zhang Y."/>
            <person name="Obille A."/>
            <person name="Becker A."/>
            <person name="Abrahante J.E."/>
            <person name="Garbe J."/>
            <person name="Badalamenti J.P."/>
            <person name="Herman A."/>
            <person name="Mangelson H."/>
            <person name="Liachko I."/>
            <person name="Sullivan S."/>
            <person name="Sone E.D."/>
            <person name="Koren S."/>
            <person name="Silverstein K.A.T."/>
            <person name="Beckman K.B."/>
            <person name="Gohl D.M."/>
        </authorList>
    </citation>
    <scope>NUCLEOTIDE SEQUENCE</scope>
    <source>
        <strain evidence="2">Duluth1</strain>
        <tissue evidence="2">Whole animal</tissue>
    </source>
</reference>
<evidence type="ECO:0000256" key="1">
    <source>
        <dbReference type="SAM" id="Phobius"/>
    </source>
</evidence>
<protein>
    <recommendedName>
        <fullName evidence="4">Transmembrane protein</fullName>
    </recommendedName>
</protein>
<proteinExistence type="predicted"/>
<feature type="transmembrane region" description="Helical" evidence="1">
    <location>
        <begin position="6"/>
        <end position="38"/>
    </location>
</feature>
<evidence type="ECO:0000313" key="3">
    <source>
        <dbReference type="Proteomes" id="UP000828390"/>
    </source>
</evidence>
<keyword evidence="3" id="KW-1185">Reference proteome</keyword>
<comment type="caution">
    <text evidence="2">The sequence shown here is derived from an EMBL/GenBank/DDBJ whole genome shotgun (WGS) entry which is preliminary data.</text>
</comment>
<keyword evidence="1" id="KW-1133">Transmembrane helix</keyword>